<dbReference type="AlphaFoldDB" id="A0A1I4EYQ4"/>
<gene>
    <name evidence="1" type="ORF">SAMN04488498_1337</name>
</gene>
<organism evidence="1 2">
    <name type="scientific">Neomesorhizobium albiziae</name>
    <dbReference type="NCBI Taxonomy" id="335020"/>
    <lineage>
        <taxon>Bacteria</taxon>
        <taxon>Pseudomonadati</taxon>
        <taxon>Pseudomonadota</taxon>
        <taxon>Alphaproteobacteria</taxon>
        <taxon>Hyphomicrobiales</taxon>
        <taxon>Phyllobacteriaceae</taxon>
        <taxon>Neomesorhizobium</taxon>
    </lineage>
</organism>
<dbReference type="EMBL" id="FOSL01000033">
    <property type="protein sequence ID" value="SFL10855.1"/>
    <property type="molecule type" value="Genomic_DNA"/>
</dbReference>
<evidence type="ECO:0000313" key="2">
    <source>
        <dbReference type="Proteomes" id="UP000323300"/>
    </source>
</evidence>
<protein>
    <submittedName>
        <fullName evidence="1">Uncharacterized protein</fullName>
    </submittedName>
</protein>
<proteinExistence type="predicted"/>
<accession>A0A1I4EYQ4</accession>
<evidence type="ECO:0000313" key="1">
    <source>
        <dbReference type="EMBL" id="SFL10855.1"/>
    </source>
</evidence>
<name>A0A1I4EYQ4_9HYPH</name>
<dbReference type="OrthoDB" id="8294308at2"/>
<sequence>MIWRKWMITGGMNEGFAYGVVFLSRTVASELCEHAQVQANPESKALADGAVESLWAVGAAHLDDGGSISEGQASPILARRPFFIDKRADFSLNTTGRRDAFLIARRGRHGKEPVFFNFPSQGRL</sequence>
<reference evidence="1 2" key="1">
    <citation type="submission" date="2016-10" db="EMBL/GenBank/DDBJ databases">
        <authorList>
            <person name="Varghese N."/>
            <person name="Submissions S."/>
        </authorList>
    </citation>
    <scope>NUCLEOTIDE SEQUENCE [LARGE SCALE GENOMIC DNA]</scope>
    <source>
        <strain evidence="1 2">DSM 21822</strain>
    </source>
</reference>
<dbReference type="RefSeq" id="WP_149763749.1">
    <property type="nucleotide sequence ID" value="NZ_BSPE01000053.1"/>
</dbReference>
<keyword evidence="2" id="KW-1185">Reference proteome</keyword>
<dbReference type="Proteomes" id="UP000323300">
    <property type="component" value="Unassembled WGS sequence"/>
</dbReference>